<sequence length="400" mass="44339">MLDAKGFKKVMKENSTSIVAFVAPWCGHCQRMVPEFSKAALGLYPIVPLYAVDCDNQKNKQLCAEQGVQGFPTVKLFPRGKTVKPLIFDGAERSATAFFYWGSRNIPHGVKKLYQFGDIPGWIQENTDKPRALLLNNGKHIPLLWQAIGNKYKDHIKFAIHRDRQGRSSVAMGFEAGEKGSAKVLIYPAGSTDYVRYEGIQKFDSLSKFLDTVVDGTADLRISNAEAANEEFVPDDKELEIERKQEAQRMALAHGGFSDMIDFEAAILAGHGSDFHDKNGYAGVMGGGLPKKDAKSEDPILKTEQETQEQSAESPKMAKTGDGQQEVFEAPTDAGHPRTPAASATPARARRQVHSYLTLKERRGPQGQRTNCRLVFVTISINFRHINDLPHPFIVNFTDG</sequence>
<dbReference type="InterPro" id="IPR013766">
    <property type="entry name" value="Thioredoxin_domain"/>
</dbReference>
<dbReference type="PANTHER" id="PTHR45815">
    <property type="entry name" value="PROTEIN DISULFIDE-ISOMERASE A6"/>
    <property type="match status" value="1"/>
</dbReference>
<feature type="domain" description="Thioredoxin" evidence="2">
    <location>
        <begin position="1"/>
        <end position="215"/>
    </location>
</feature>
<dbReference type="Pfam" id="PF00085">
    <property type="entry name" value="Thioredoxin"/>
    <property type="match status" value="1"/>
</dbReference>
<dbReference type="Gene3D" id="3.40.30.10">
    <property type="entry name" value="Glutaredoxin"/>
    <property type="match status" value="1"/>
</dbReference>
<evidence type="ECO:0000259" key="2">
    <source>
        <dbReference type="PROSITE" id="PS51352"/>
    </source>
</evidence>
<proteinExistence type="predicted"/>
<keyword evidence="4" id="KW-1185">Reference proteome</keyword>
<evidence type="ECO:0000313" key="3">
    <source>
        <dbReference type="EMBL" id="THG97048.1"/>
    </source>
</evidence>
<dbReference type="AlphaFoldDB" id="A0A4S4KFU4"/>
<feature type="compositionally biased region" description="Low complexity" evidence="1">
    <location>
        <begin position="337"/>
        <end position="347"/>
    </location>
</feature>
<dbReference type="PRINTS" id="PR00421">
    <property type="entry name" value="THIOREDOXIN"/>
</dbReference>
<feature type="compositionally biased region" description="Basic and acidic residues" evidence="1">
    <location>
        <begin position="290"/>
        <end position="305"/>
    </location>
</feature>
<dbReference type="GO" id="GO:0034976">
    <property type="term" value="P:response to endoplasmic reticulum stress"/>
    <property type="evidence" value="ECO:0007669"/>
    <property type="project" value="TreeGrafter"/>
</dbReference>
<gene>
    <name evidence="3" type="ORF">EW026_g4888</name>
</gene>
<dbReference type="SUPFAM" id="SSF52833">
    <property type="entry name" value="Thioredoxin-like"/>
    <property type="match status" value="1"/>
</dbReference>
<protein>
    <recommendedName>
        <fullName evidence="2">Thioredoxin domain-containing protein</fullName>
    </recommendedName>
</protein>
<comment type="caution">
    <text evidence="3">The sequence shown here is derived from an EMBL/GenBank/DDBJ whole genome shotgun (WGS) entry which is preliminary data.</text>
</comment>
<feature type="region of interest" description="Disordered" evidence="1">
    <location>
        <begin position="286"/>
        <end position="351"/>
    </location>
</feature>
<dbReference type="PANTHER" id="PTHR45815:SF3">
    <property type="entry name" value="PROTEIN DISULFIDE-ISOMERASE A6"/>
    <property type="match status" value="1"/>
</dbReference>
<dbReference type="GO" id="GO:0005788">
    <property type="term" value="C:endoplasmic reticulum lumen"/>
    <property type="evidence" value="ECO:0007669"/>
    <property type="project" value="TreeGrafter"/>
</dbReference>
<accession>A0A4S4KFU4</accession>
<dbReference type="Proteomes" id="UP000309038">
    <property type="component" value="Unassembled WGS sequence"/>
</dbReference>
<dbReference type="GO" id="GO:0015035">
    <property type="term" value="F:protein-disulfide reductase activity"/>
    <property type="evidence" value="ECO:0007669"/>
    <property type="project" value="TreeGrafter"/>
</dbReference>
<evidence type="ECO:0000313" key="4">
    <source>
        <dbReference type="Proteomes" id="UP000309038"/>
    </source>
</evidence>
<dbReference type="PROSITE" id="PS51352">
    <property type="entry name" value="THIOREDOXIN_2"/>
    <property type="match status" value="1"/>
</dbReference>
<reference evidence="3 4" key="1">
    <citation type="submission" date="2019-02" db="EMBL/GenBank/DDBJ databases">
        <title>Genome sequencing of the rare red list fungi Phlebia centrifuga.</title>
        <authorList>
            <person name="Buettner E."/>
            <person name="Kellner H."/>
        </authorList>
    </citation>
    <scope>NUCLEOTIDE SEQUENCE [LARGE SCALE GENOMIC DNA]</scope>
    <source>
        <strain evidence="3 4">DSM 108282</strain>
    </source>
</reference>
<name>A0A4S4KFU4_9APHY</name>
<dbReference type="InterPro" id="IPR036249">
    <property type="entry name" value="Thioredoxin-like_sf"/>
</dbReference>
<dbReference type="EMBL" id="SGPJ01000192">
    <property type="protein sequence ID" value="THG97048.1"/>
    <property type="molecule type" value="Genomic_DNA"/>
</dbReference>
<evidence type="ECO:0000256" key="1">
    <source>
        <dbReference type="SAM" id="MobiDB-lite"/>
    </source>
</evidence>
<organism evidence="3 4">
    <name type="scientific">Hermanssonia centrifuga</name>
    <dbReference type="NCBI Taxonomy" id="98765"/>
    <lineage>
        <taxon>Eukaryota</taxon>
        <taxon>Fungi</taxon>
        <taxon>Dikarya</taxon>
        <taxon>Basidiomycota</taxon>
        <taxon>Agaricomycotina</taxon>
        <taxon>Agaricomycetes</taxon>
        <taxon>Polyporales</taxon>
        <taxon>Meruliaceae</taxon>
        <taxon>Hermanssonia</taxon>
    </lineage>
</organism>